<proteinExistence type="predicted"/>
<evidence type="ECO:0000313" key="1">
    <source>
        <dbReference type="EMBL" id="MBB3155966.1"/>
    </source>
</evidence>
<reference evidence="1 2" key="1">
    <citation type="submission" date="2020-08" db="EMBL/GenBank/DDBJ databases">
        <title>Genomic Encyclopedia of Type Strains, Phase III (KMG-III): the genomes of soil and plant-associated and newly described type strains.</title>
        <authorList>
            <person name="Whitman W."/>
        </authorList>
    </citation>
    <scope>NUCLEOTIDE SEQUENCE [LARGE SCALE GENOMIC DNA]</scope>
    <source>
        <strain evidence="1 2">CECT 8234</strain>
    </source>
</reference>
<dbReference type="Proteomes" id="UP000518605">
    <property type="component" value="Unassembled WGS sequence"/>
</dbReference>
<protein>
    <submittedName>
        <fullName evidence="1">Protein tyrosine/serine phosphatase</fullName>
    </submittedName>
</protein>
<dbReference type="Pfam" id="PF13350">
    <property type="entry name" value="Y_phosphatase3"/>
    <property type="match status" value="1"/>
</dbReference>
<dbReference type="SUPFAM" id="SSF52799">
    <property type="entry name" value="(Phosphotyrosine protein) phosphatases II"/>
    <property type="match status" value="1"/>
</dbReference>
<sequence length="103" mass="11608">MSAVILQAIGVPRSTVLNDYALTNMFADRFKEQMQGASQAHASMISRLSPEVAQALMEARPAYLQASFDEMDARYGGFEQYWEQGLGLTLSDREKLQYMYLTS</sequence>
<dbReference type="Gene3D" id="3.90.190.10">
    <property type="entry name" value="Protein tyrosine phosphatase superfamily"/>
    <property type="match status" value="1"/>
</dbReference>
<name>A0A7W5GDI5_9BACL</name>
<dbReference type="EMBL" id="JACHXW010000031">
    <property type="protein sequence ID" value="MBB3155966.1"/>
    <property type="molecule type" value="Genomic_DNA"/>
</dbReference>
<keyword evidence="2" id="KW-1185">Reference proteome</keyword>
<dbReference type="AlphaFoldDB" id="A0A7W5GDI5"/>
<dbReference type="RefSeq" id="WP_183571174.1">
    <property type="nucleotide sequence ID" value="NZ_CBCSLB010000037.1"/>
</dbReference>
<dbReference type="InterPro" id="IPR026893">
    <property type="entry name" value="Tyr/Ser_Pase_IphP-type"/>
</dbReference>
<organism evidence="1 2">
    <name type="scientific">Paenibacillus endophyticus</name>
    <dbReference type="NCBI Taxonomy" id="1294268"/>
    <lineage>
        <taxon>Bacteria</taxon>
        <taxon>Bacillati</taxon>
        <taxon>Bacillota</taxon>
        <taxon>Bacilli</taxon>
        <taxon>Bacillales</taxon>
        <taxon>Paenibacillaceae</taxon>
        <taxon>Paenibacillus</taxon>
    </lineage>
</organism>
<evidence type="ECO:0000313" key="2">
    <source>
        <dbReference type="Proteomes" id="UP000518605"/>
    </source>
</evidence>
<gene>
    <name evidence="1" type="ORF">FHS16_006082</name>
</gene>
<accession>A0A7W5GDI5</accession>
<dbReference type="GO" id="GO:0004721">
    <property type="term" value="F:phosphoprotein phosphatase activity"/>
    <property type="evidence" value="ECO:0007669"/>
    <property type="project" value="InterPro"/>
</dbReference>
<comment type="caution">
    <text evidence="1">The sequence shown here is derived from an EMBL/GenBank/DDBJ whole genome shotgun (WGS) entry which is preliminary data.</text>
</comment>
<dbReference type="InterPro" id="IPR029021">
    <property type="entry name" value="Prot-tyrosine_phosphatase-like"/>
</dbReference>